<evidence type="ECO:0000256" key="1">
    <source>
        <dbReference type="ARBA" id="ARBA00008061"/>
    </source>
</evidence>
<evidence type="ECO:0000313" key="4">
    <source>
        <dbReference type="Proteomes" id="UP000294114"/>
    </source>
</evidence>
<evidence type="ECO:0000259" key="2">
    <source>
        <dbReference type="SMART" id="SM00642"/>
    </source>
</evidence>
<name>A0A4Q8BC00_9ACTN</name>
<dbReference type="GO" id="GO:0009313">
    <property type="term" value="P:oligosaccharide catabolic process"/>
    <property type="evidence" value="ECO:0007669"/>
    <property type="project" value="TreeGrafter"/>
</dbReference>
<dbReference type="InterPro" id="IPR045857">
    <property type="entry name" value="O16G_dom_2"/>
</dbReference>
<comment type="caution">
    <text evidence="3">The sequence shown here is derived from an EMBL/GenBank/DDBJ whole genome shotgun (WGS) entry which is preliminary data.</text>
</comment>
<accession>A0A4Q8BC00</accession>
<proteinExistence type="inferred from homology"/>
<dbReference type="AlphaFoldDB" id="A0A4Q8BC00"/>
<dbReference type="InterPro" id="IPR006047">
    <property type="entry name" value="GH13_cat_dom"/>
</dbReference>
<dbReference type="EMBL" id="SHLD01000001">
    <property type="protein sequence ID" value="RZU75367.1"/>
    <property type="molecule type" value="Genomic_DNA"/>
</dbReference>
<dbReference type="Proteomes" id="UP000294114">
    <property type="component" value="Unassembled WGS sequence"/>
</dbReference>
<dbReference type="InterPro" id="IPR017853">
    <property type="entry name" value="GH"/>
</dbReference>
<evidence type="ECO:0000313" key="3">
    <source>
        <dbReference type="EMBL" id="RZU75367.1"/>
    </source>
</evidence>
<comment type="similarity">
    <text evidence="1">Belongs to the glycosyl hydrolase 13 family.</text>
</comment>
<dbReference type="PANTHER" id="PTHR10357:SF179">
    <property type="entry name" value="NEUTRAL AND BASIC AMINO ACID TRANSPORT PROTEIN RBAT"/>
    <property type="match status" value="1"/>
</dbReference>
<dbReference type="Gene3D" id="3.90.400.10">
    <property type="entry name" value="Oligo-1,6-glucosidase, Domain 2"/>
    <property type="match status" value="1"/>
</dbReference>
<dbReference type="Gene3D" id="3.20.20.80">
    <property type="entry name" value="Glycosidases"/>
    <property type="match status" value="1"/>
</dbReference>
<dbReference type="SUPFAM" id="SSF51445">
    <property type="entry name" value="(Trans)glycosidases"/>
    <property type="match status" value="1"/>
</dbReference>
<dbReference type="Pfam" id="PF00128">
    <property type="entry name" value="Alpha-amylase"/>
    <property type="match status" value="1"/>
</dbReference>
<protein>
    <submittedName>
        <fullName evidence="3">Alpha-glucosidase</fullName>
    </submittedName>
</protein>
<dbReference type="CDD" id="cd11332">
    <property type="entry name" value="AmyAc_OligoGlu_TS"/>
    <property type="match status" value="1"/>
</dbReference>
<feature type="domain" description="Glycosyl hydrolase family 13 catalytic" evidence="2">
    <location>
        <begin position="17"/>
        <end position="413"/>
    </location>
</feature>
<dbReference type="GO" id="GO:0004556">
    <property type="term" value="F:alpha-amylase activity"/>
    <property type="evidence" value="ECO:0007669"/>
    <property type="project" value="TreeGrafter"/>
</dbReference>
<organism evidence="3 4">
    <name type="scientific">Micromonospora kangleipakensis</name>
    <dbReference type="NCBI Taxonomy" id="1077942"/>
    <lineage>
        <taxon>Bacteria</taxon>
        <taxon>Bacillati</taxon>
        <taxon>Actinomycetota</taxon>
        <taxon>Actinomycetes</taxon>
        <taxon>Micromonosporales</taxon>
        <taxon>Micromonosporaceae</taxon>
        <taxon>Micromonospora</taxon>
    </lineage>
</organism>
<gene>
    <name evidence="3" type="ORF">EV384_3906</name>
</gene>
<keyword evidence="4" id="KW-1185">Reference proteome</keyword>
<dbReference type="OrthoDB" id="9802433at2"/>
<sequence>MSTPGNSPWWRGAVIYQVYPRSFADGNGDGIGDIAGIRSRLNHLSALGVDAIWYSPWYPSPMADAGYDVADYRDIDPVFGTLAEAEALIAEAHALGIRTIVDVVPNHCSDVHPWFQAALAGGPEAPERELFWFRPGRGPDGSQKPTDWVSPFAGDTWTRTTNPDGTPGDWYLHLFAPQQPDLNWDHPRVRAEFEDILRFWLDRGVDGIRIDSAAMLAKDPTLPEATPDGPNPFIDVDAVHEIYRSWRRIADSYPGERALIGEVWLPDHERFANYLRPDELHAAFNFDFLGCAWEPAALRACIDATLAAHAPVGAPATWVLSNHDVTRHVTRYGRADTTFSFAAKREGVPTDLELGTRRARAAALLSLSLPGAAYVYQGEELGLWEVEDIPYELRQDPMFQRSGRVDPGRDGCRVPLPWTGDTPPFGFSPDGSAAPWLPQPTDWKDRTVRAQTGDPHSMLELYRAAIALRRADPALGDGELTWLPSPDGVLAFSRSGGFRCLVNLADAAVPLPPHERLLLASGPLDDDLLPPDTAVWLRTTGEPAAPAVPA</sequence>
<dbReference type="PANTHER" id="PTHR10357">
    <property type="entry name" value="ALPHA-AMYLASE FAMILY MEMBER"/>
    <property type="match status" value="1"/>
</dbReference>
<reference evidence="3 4" key="1">
    <citation type="submission" date="2019-02" db="EMBL/GenBank/DDBJ databases">
        <title>Sequencing the genomes of 1000 actinobacteria strains.</title>
        <authorList>
            <person name="Klenk H.-P."/>
        </authorList>
    </citation>
    <scope>NUCLEOTIDE SEQUENCE [LARGE SCALE GENOMIC DNA]</scope>
    <source>
        <strain evidence="3 4">DSM 45612</strain>
    </source>
</reference>
<dbReference type="SMART" id="SM00642">
    <property type="entry name" value="Aamy"/>
    <property type="match status" value="1"/>
</dbReference>